<dbReference type="PANTHER" id="PTHR43124:SF3">
    <property type="entry name" value="CHLORAMPHENICOL EFFLUX PUMP RV0191"/>
    <property type="match status" value="1"/>
</dbReference>
<reference evidence="9" key="1">
    <citation type="submission" date="2021-01" db="EMBL/GenBank/DDBJ databases">
        <title>Whole genome shotgun sequence of Demequina activiva NBRC 110675.</title>
        <authorList>
            <person name="Komaki H."/>
            <person name="Tamura T."/>
        </authorList>
    </citation>
    <scope>NUCLEOTIDE SEQUENCE</scope>
    <source>
        <strain evidence="9">NBRC 110675</strain>
    </source>
</reference>
<evidence type="ECO:0000259" key="8">
    <source>
        <dbReference type="PROSITE" id="PS50850"/>
    </source>
</evidence>
<evidence type="ECO:0000256" key="5">
    <source>
        <dbReference type="ARBA" id="ARBA00023136"/>
    </source>
</evidence>
<feature type="transmembrane region" description="Helical" evidence="7">
    <location>
        <begin position="336"/>
        <end position="358"/>
    </location>
</feature>
<feature type="transmembrane region" description="Helical" evidence="7">
    <location>
        <begin position="148"/>
        <end position="169"/>
    </location>
</feature>
<dbReference type="InterPro" id="IPR036259">
    <property type="entry name" value="MFS_trans_sf"/>
</dbReference>
<evidence type="ECO:0000256" key="7">
    <source>
        <dbReference type="SAM" id="Phobius"/>
    </source>
</evidence>
<dbReference type="Pfam" id="PF07690">
    <property type="entry name" value="MFS_1"/>
    <property type="match status" value="1"/>
</dbReference>
<dbReference type="PROSITE" id="PS50850">
    <property type="entry name" value="MFS"/>
    <property type="match status" value="1"/>
</dbReference>
<accession>A0A919PYZ2</accession>
<dbReference type="GO" id="GO:0005886">
    <property type="term" value="C:plasma membrane"/>
    <property type="evidence" value="ECO:0007669"/>
    <property type="project" value="UniProtKB-SubCell"/>
</dbReference>
<dbReference type="InterPro" id="IPR011701">
    <property type="entry name" value="MFS"/>
</dbReference>
<evidence type="ECO:0000256" key="3">
    <source>
        <dbReference type="ARBA" id="ARBA00022692"/>
    </source>
</evidence>
<feature type="transmembrane region" description="Helical" evidence="7">
    <location>
        <begin position="78"/>
        <end position="100"/>
    </location>
</feature>
<gene>
    <name evidence="9" type="ORF">Dac01nite_00470</name>
</gene>
<feature type="transmembrane region" description="Helical" evidence="7">
    <location>
        <begin position="426"/>
        <end position="445"/>
    </location>
</feature>
<dbReference type="CDD" id="cd17324">
    <property type="entry name" value="MFS_NepI_like"/>
    <property type="match status" value="1"/>
</dbReference>
<feature type="transmembrane region" description="Helical" evidence="7">
    <location>
        <begin position="274"/>
        <end position="297"/>
    </location>
</feature>
<feature type="region of interest" description="Disordered" evidence="6">
    <location>
        <begin position="1"/>
        <end position="40"/>
    </location>
</feature>
<evidence type="ECO:0000256" key="2">
    <source>
        <dbReference type="ARBA" id="ARBA00022475"/>
    </source>
</evidence>
<dbReference type="InterPro" id="IPR050189">
    <property type="entry name" value="MFS_Efflux_Transporters"/>
</dbReference>
<comment type="caution">
    <text evidence="9">The sequence shown here is derived from an EMBL/GenBank/DDBJ whole genome shotgun (WGS) entry which is preliminary data.</text>
</comment>
<sequence length="504" mass="51775">MSDSARTVEIDVRPVQRASEQAHSGADDDAPERTYRESDPTTLSIPLVTGAQAVVLEEPVAATRTIESLMISSRRAKLALLTLAVSAFAFGANEASVVAMSSDIATGLGVPVASVGLLATAFALTVVIAAIPLTLVTRRWSRRASVTGAIALWSAGVLVAANADTLAMLTTGRVVSAGAHALFWAIVAPTAASLFAPHLRARTVTAIMLGASAAGVLGTPLVSFAGTSLGWQVPYWALGGLGVLLVGASAATMPAARGTAAARSTVGDLPSGRAFARVLVVTFLATVGMSATWTYIVPFYTGVAGLPSQMLPALFALGGTLAVATTLAVGRFLTRYAVRTVLVGTAMLAAAWGLLALGQGWSAIAAQAIQAAGWAVLVSALLNWAMRHTPWRTEMGAGAYTVTMNGGAALGPLLGAAVVATAGTGALPLLSLALTLIAAGVAAGVDRRTLTLLELPRKVRTRIAARPARPLRESGLEPARRPAKPIDAAVLRRHRAEWRRRTGL</sequence>
<keyword evidence="10" id="KW-1185">Reference proteome</keyword>
<feature type="transmembrane region" description="Helical" evidence="7">
    <location>
        <begin position="364"/>
        <end position="385"/>
    </location>
</feature>
<feature type="transmembrane region" description="Helical" evidence="7">
    <location>
        <begin position="112"/>
        <end position="136"/>
    </location>
</feature>
<feature type="transmembrane region" description="Helical" evidence="7">
    <location>
        <begin position="309"/>
        <end position="329"/>
    </location>
</feature>
<feature type="compositionally biased region" description="Basic and acidic residues" evidence="6">
    <location>
        <begin position="1"/>
        <end position="14"/>
    </location>
</feature>
<name>A0A919PYZ2_9MICO</name>
<evidence type="ECO:0000313" key="9">
    <source>
        <dbReference type="EMBL" id="GIG53295.1"/>
    </source>
</evidence>
<feature type="transmembrane region" description="Helical" evidence="7">
    <location>
        <begin position="233"/>
        <end position="253"/>
    </location>
</feature>
<dbReference type="Proteomes" id="UP000652354">
    <property type="component" value="Unassembled WGS sequence"/>
</dbReference>
<evidence type="ECO:0000256" key="6">
    <source>
        <dbReference type="SAM" id="MobiDB-lite"/>
    </source>
</evidence>
<evidence type="ECO:0000313" key="10">
    <source>
        <dbReference type="Proteomes" id="UP000652354"/>
    </source>
</evidence>
<keyword evidence="2" id="KW-1003">Cell membrane</keyword>
<proteinExistence type="predicted"/>
<feature type="transmembrane region" description="Helical" evidence="7">
    <location>
        <begin position="397"/>
        <end position="420"/>
    </location>
</feature>
<dbReference type="PANTHER" id="PTHR43124">
    <property type="entry name" value="PURINE EFFLUX PUMP PBUE"/>
    <property type="match status" value="1"/>
</dbReference>
<feature type="transmembrane region" description="Helical" evidence="7">
    <location>
        <begin position="181"/>
        <end position="199"/>
    </location>
</feature>
<evidence type="ECO:0000256" key="4">
    <source>
        <dbReference type="ARBA" id="ARBA00022989"/>
    </source>
</evidence>
<comment type="subcellular location">
    <subcellularLocation>
        <location evidence="1">Cell membrane</location>
        <topology evidence="1">Multi-pass membrane protein</topology>
    </subcellularLocation>
</comment>
<feature type="transmembrane region" description="Helical" evidence="7">
    <location>
        <begin position="206"/>
        <end position="227"/>
    </location>
</feature>
<feature type="domain" description="Major facilitator superfamily (MFS) profile" evidence="8">
    <location>
        <begin position="79"/>
        <end position="450"/>
    </location>
</feature>
<keyword evidence="4 7" id="KW-1133">Transmembrane helix</keyword>
<dbReference type="GO" id="GO:0022857">
    <property type="term" value="F:transmembrane transporter activity"/>
    <property type="evidence" value="ECO:0007669"/>
    <property type="project" value="InterPro"/>
</dbReference>
<evidence type="ECO:0000256" key="1">
    <source>
        <dbReference type="ARBA" id="ARBA00004651"/>
    </source>
</evidence>
<dbReference type="Gene3D" id="1.20.1250.20">
    <property type="entry name" value="MFS general substrate transporter like domains"/>
    <property type="match status" value="2"/>
</dbReference>
<dbReference type="InterPro" id="IPR020846">
    <property type="entry name" value="MFS_dom"/>
</dbReference>
<dbReference type="AlphaFoldDB" id="A0A919PYZ2"/>
<dbReference type="RefSeq" id="WP_203652780.1">
    <property type="nucleotide sequence ID" value="NZ_BONR01000001.1"/>
</dbReference>
<keyword evidence="3 7" id="KW-0812">Transmembrane</keyword>
<organism evidence="9 10">
    <name type="scientific">Demequina activiva</name>
    <dbReference type="NCBI Taxonomy" id="1582364"/>
    <lineage>
        <taxon>Bacteria</taxon>
        <taxon>Bacillati</taxon>
        <taxon>Actinomycetota</taxon>
        <taxon>Actinomycetes</taxon>
        <taxon>Micrococcales</taxon>
        <taxon>Demequinaceae</taxon>
        <taxon>Demequina</taxon>
    </lineage>
</organism>
<protein>
    <recommendedName>
        <fullName evidence="8">Major facilitator superfamily (MFS) profile domain-containing protein</fullName>
    </recommendedName>
</protein>
<keyword evidence="5 7" id="KW-0472">Membrane</keyword>
<dbReference type="SUPFAM" id="SSF103473">
    <property type="entry name" value="MFS general substrate transporter"/>
    <property type="match status" value="1"/>
</dbReference>
<dbReference type="EMBL" id="BONR01000001">
    <property type="protein sequence ID" value="GIG53295.1"/>
    <property type="molecule type" value="Genomic_DNA"/>
</dbReference>